<proteinExistence type="predicted"/>
<dbReference type="EMBL" id="JX944686">
    <property type="protein sequence ID" value="AFV51231.1"/>
    <property type="molecule type" value="Genomic_DNA"/>
</dbReference>
<protein>
    <submittedName>
        <fullName evidence="1">Uncharacterized protein</fullName>
    </submittedName>
</protein>
<organism evidence="1 2">
    <name type="scientific">Sulfolobales Mexican rod-shaped virus 1</name>
    <dbReference type="NCBI Taxonomy" id="2848122"/>
    <lineage>
        <taxon>Viruses</taxon>
        <taxon>Adnaviria</taxon>
        <taxon>Zilligvirae</taxon>
        <taxon>Taleaviricota</taxon>
        <taxon>Tokiviricetes</taxon>
        <taxon>Ligamenvirales</taxon>
        <taxon>Rudiviridae</taxon>
        <taxon>Mexirudivirus</taxon>
        <taxon>Mexirudivirus azufresense</taxon>
        <taxon>Mexirudivirus SMRV1</taxon>
    </lineage>
</organism>
<evidence type="ECO:0000313" key="2">
    <source>
        <dbReference type="Proteomes" id="UP000009199"/>
    </source>
</evidence>
<accession>K4NX67</accession>
<evidence type="ECO:0000313" key="1">
    <source>
        <dbReference type="EMBL" id="AFV51231.1"/>
    </source>
</evidence>
<sequence length="113" mass="13020">MYKRLDLIAGAMGIMPRTLLRNAIREAVREKWDLRQIAQDPRVRALLTSGNDGIVVQLHAYEIDNIMDKYLELVRKSGYTKSFASQVIMAWYIVKHAEVELPSEDEIIEEEAT</sequence>
<dbReference type="Proteomes" id="UP000009199">
    <property type="component" value="Segment"/>
</dbReference>
<name>K4NX67_9VIRU</name>
<keyword evidence="2" id="KW-1185">Reference proteome</keyword>
<dbReference type="KEGG" id="vg:13997076"/>
<reference evidence="1 2" key="1">
    <citation type="journal article" date="2013" name="Genome Announc.">
        <title>Genome sequence of a novel archaeal rudivirus recovered from a mexican hot spring.</title>
        <authorList>
            <person name="Servin-Garciduenas L.E."/>
            <person name="Peng X."/>
            <person name="Garrett R.A."/>
            <person name="Martinez-Romero E."/>
        </authorList>
    </citation>
    <scope>NUCLEOTIDE SEQUENCE [LARGE SCALE GENOMIC DNA]</scope>
</reference>